<protein>
    <recommendedName>
        <fullName evidence="9">Solute carrier family 25 (Mitochondrial thiamine pyrophosphate transporter), member 19</fullName>
    </recommendedName>
</protein>
<dbReference type="InterPro" id="IPR018108">
    <property type="entry name" value="MCP_transmembrane"/>
</dbReference>
<accession>A0A8X8WF32</accession>
<proteinExistence type="inferred from homology"/>
<evidence type="ECO:0000256" key="5">
    <source>
        <dbReference type="PROSITE-ProRule" id="PRU00282"/>
    </source>
</evidence>
<feature type="repeat" description="Solcar" evidence="5">
    <location>
        <begin position="51"/>
        <end position="148"/>
    </location>
</feature>
<evidence type="ECO:0000256" key="4">
    <source>
        <dbReference type="ARBA" id="ARBA00023136"/>
    </source>
</evidence>
<dbReference type="PROSITE" id="PS50920">
    <property type="entry name" value="SOLCAR"/>
    <property type="match status" value="1"/>
</dbReference>
<keyword evidence="2 5" id="KW-0812">Transmembrane</keyword>
<evidence type="ECO:0000256" key="6">
    <source>
        <dbReference type="RuleBase" id="RU000488"/>
    </source>
</evidence>
<name>A0A8X8WF32_SALSN</name>
<dbReference type="SUPFAM" id="SSF103506">
    <property type="entry name" value="Mitochondrial carrier"/>
    <property type="match status" value="1"/>
</dbReference>
<dbReference type="GO" id="GO:0016020">
    <property type="term" value="C:membrane"/>
    <property type="evidence" value="ECO:0007669"/>
    <property type="project" value="UniProtKB-SubCell"/>
</dbReference>
<sequence>MFPQSGLSKHEGCTFQYTETRGLRGLYAGLAPTLAWKQNRSQYPALDNGVLTDIELSLCGLAAGICAKAVCHPLDVVKKRFQVQGLQRDRRFGARVGPRTYQNTHDCIVQILCSEGSAGLYKGIVPSVVKAAPATAVTFVAFEYASKWLRS</sequence>
<reference evidence="7" key="2">
    <citation type="submission" date="2020-08" db="EMBL/GenBank/DDBJ databases">
        <title>Plant Genome Project.</title>
        <authorList>
            <person name="Zhang R.-G."/>
        </authorList>
    </citation>
    <scope>NUCLEOTIDE SEQUENCE</scope>
    <source>
        <strain evidence="7">Huo1</strain>
        <tissue evidence="7">Leaf</tissue>
    </source>
</reference>
<keyword evidence="6" id="KW-0813">Transport</keyword>
<evidence type="ECO:0000256" key="2">
    <source>
        <dbReference type="ARBA" id="ARBA00022692"/>
    </source>
</evidence>
<dbReference type="InterPro" id="IPR023395">
    <property type="entry name" value="MCP_dom_sf"/>
</dbReference>
<evidence type="ECO:0000313" key="7">
    <source>
        <dbReference type="EMBL" id="KAG6392964.1"/>
    </source>
</evidence>
<comment type="similarity">
    <text evidence="6">Belongs to the mitochondrial carrier (TC 2.A.29) family.</text>
</comment>
<dbReference type="EMBL" id="PNBA02000018">
    <property type="protein sequence ID" value="KAG6392964.1"/>
    <property type="molecule type" value="Genomic_DNA"/>
</dbReference>
<gene>
    <name evidence="7" type="ORF">SASPL_147193</name>
</gene>
<comment type="caution">
    <text evidence="7">The sequence shown here is derived from an EMBL/GenBank/DDBJ whole genome shotgun (WGS) entry which is preliminary data.</text>
</comment>
<evidence type="ECO:0000256" key="1">
    <source>
        <dbReference type="ARBA" id="ARBA00004141"/>
    </source>
</evidence>
<dbReference type="Gene3D" id="1.50.40.10">
    <property type="entry name" value="Mitochondrial carrier domain"/>
    <property type="match status" value="1"/>
</dbReference>
<dbReference type="Proteomes" id="UP000298416">
    <property type="component" value="Unassembled WGS sequence"/>
</dbReference>
<dbReference type="AlphaFoldDB" id="A0A8X8WF32"/>
<evidence type="ECO:0000256" key="3">
    <source>
        <dbReference type="ARBA" id="ARBA00022737"/>
    </source>
</evidence>
<keyword evidence="3" id="KW-0677">Repeat</keyword>
<dbReference type="PANTHER" id="PTHR24089">
    <property type="entry name" value="SOLUTE CARRIER FAMILY 25"/>
    <property type="match status" value="1"/>
</dbReference>
<reference evidence="7" key="1">
    <citation type="submission" date="2018-01" db="EMBL/GenBank/DDBJ databases">
        <authorList>
            <person name="Mao J.F."/>
        </authorList>
    </citation>
    <scope>NUCLEOTIDE SEQUENCE</scope>
    <source>
        <strain evidence="7">Huo1</strain>
        <tissue evidence="7">Leaf</tissue>
    </source>
</reference>
<keyword evidence="4 5" id="KW-0472">Membrane</keyword>
<evidence type="ECO:0000313" key="8">
    <source>
        <dbReference type="Proteomes" id="UP000298416"/>
    </source>
</evidence>
<keyword evidence="8" id="KW-1185">Reference proteome</keyword>
<dbReference type="Pfam" id="PF00153">
    <property type="entry name" value="Mito_carr"/>
    <property type="match status" value="1"/>
</dbReference>
<organism evidence="7">
    <name type="scientific">Salvia splendens</name>
    <name type="common">Scarlet sage</name>
    <dbReference type="NCBI Taxonomy" id="180675"/>
    <lineage>
        <taxon>Eukaryota</taxon>
        <taxon>Viridiplantae</taxon>
        <taxon>Streptophyta</taxon>
        <taxon>Embryophyta</taxon>
        <taxon>Tracheophyta</taxon>
        <taxon>Spermatophyta</taxon>
        <taxon>Magnoliopsida</taxon>
        <taxon>eudicotyledons</taxon>
        <taxon>Gunneridae</taxon>
        <taxon>Pentapetalae</taxon>
        <taxon>asterids</taxon>
        <taxon>lamiids</taxon>
        <taxon>Lamiales</taxon>
        <taxon>Lamiaceae</taxon>
        <taxon>Nepetoideae</taxon>
        <taxon>Mentheae</taxon>
        <taxon>Salviinae</taxon>
        <taxon>Salvia</taxon>
        <taxon>Salvia subgen. Calosphace</taxon>
        <taxon>core Calosphace</taxon>
    </lineage>
</organism>
<comment type="subcellular location">
    <subcellularLocation>
        <location evidence="1">Membrane</location>
        <topology evidence="1">Multi-pass membrane protein</topology>
    </subcellularLocation>
</comment>
<evidence type="ECO:0008006" key="9">
    <source>
        <dbReference type="Google" id="ProtNLM"/>
    </source>
</evidence>